<accession>K0TR13</accession>
<gene>
    <name evidence="2" type="ORF">THAOC_01201</name>
</gene>
<keyword evidence="3" id="KW-1185">Reference proteome</keyword>
<dbReference type="Proteomes" id="UP000266841">
    <property type="component" value="Unassembled WGS sequence"/>
</dbReference>
<dbReference type="AlphaFoldDB" id="K0TR13"/>
<reference evidence="2 3" key="1">
    <citation type="journal article" date="2012" name="Genome Biol.">
        <title>Genome and low-iron response of an oceanic diatom adapted to chronic iron limitation.</title>
        <authorList>
            <person name="Lommer M."/>
            <person name="Specht M."/>
            <person name="Roy A.S."/>
            <person name="Kraemer L."/>
            <person name="Andreson R."/>
            <person name="Gutowska M.A."/>
            <person name="Wolf J."/>
            <person name="Bergner S.V."/>
            <person name="Schilhabel M.B."/>
            <person name="Klostermeier U.C."/>
            <person name="Beiko R.G."/>
            <person name="Rosenstiel P."/>
            <person name="Hippler M."/>
            <person name="Laroche J."/>
        </authorList>
    </citation>
    <scope>NUCLEOTIDE SEQUENCE [LARGE SCALE GENOMIC DNA]</scope>
    <source>
        <strain evidence="2 3">CCMP1005</strain>
    </source>
</reference>
<comment type="caution">
    <text evidence="2">The sequence shown here is derived from an EMBL/GenBank/DDBJ whole genome shotgun (WGS) entry which is preliminary data.</text>
</comment>
<proteinExistence type="predicted"/>
<dbReference type="EMBL" id="AGNL01001440">
    <property type="protein sequence ID" value="EJK76997.1"/>
    <property type="molecule type" value="Genomic_DNA"/>
</dbReference>
<protein>
    <submittedName>
        <fullName evidence="2">Uncharacterized protein</fullName>
    </submittedName>
</protein>
<feature type="region of interest" description="Disordered" evidence="1">
    <location>
        <begin position="1"/>
        <end position="20"/>
    </location>
</feature>
<evidence type="ECO:0000313" key="3">
    <source>
        <dbReference type="Proteomes" id="UP000266841"/>
    </source>
</evidence>
<evidence type="ECO:0000256" key="1">
    <source>
        <dbReference type="SAM" id="MobiDB-lite"/>
    </source>
</evidence>
<name>K0TR13_THAOC</name>
<sequence>MNKTRCTKARLGPAGDDNGRRYIPAPRDRIGLVTAFMLSRRRPPESRALPTSRFTIFLDDGCVPAPRAEPTDLQHRISAAQWRTKDPKTRALTAGIRGLGPAIGSVRGLSRPQTTIDTSSVVDLSAPMCSRPSHERFFLSHVSLFPLADDATGNRLSQIRANPPLEKGMVQGGDSLNLR</sequence>
<organism evidence="2 3">
    <name type="scientific">Thalassiosira oceanica</name>
    <name type="common">Marine diatom</name>
    <dbReference type="NCBI Taxonomy" id="159749"/>
    <lineage>
        <taxon>Eukaryota</taxon>
        <taxon>Sar</taxon>
        <taxon>Stramenopiles</taxon>
        <taxon>Ochrophyta</taxon>
        <taxon>Bacillariophyta</taxon>
        <taxon>Coscinodiscophyceae</taxon>
        <taxon>Thalassiosirophycidae</taxon>
        <taxon>Thalassiosirales</taxon>
        <taxon>Thalassiosiraceae</taxon>
        <taxon>Thalassiosira</taxon>
    </lineage>
</organism>
<evidence type="ECO:0000313" key="2">
    <source>
        <dbReference type="EMBL" id="EJK76997.1"/>
    </source>
</evidence>
<feature type="region of interest" description="Disordered" evidence="1">
    <location>
        <begin position="158"/>
        <end position="179"/>
    </location>
</feature>